<dbReference type="PANTHER" id="PTHR11769:SF35">
    <property type="entry name" value="HYALURONIDASE"/>
    <property type="match status" value="1"/>
</dbReference>
<dbReference type="InterPro" id="IPR001329">
    <property type="entry name" value="Venom_Hyaluronidase"/>
</dbReference>
<keyword evidence="6" id="KW-0378">Hydrolase</keyword>
<dbReference type="PANTHER" id="PTHR11769">
    <property type="entry name" value="HYALURONIDASE"/>
    <property type="match status" value="1"/>
</dbReference>
<evidence type="ECO:0000313" key="9">
    <source>
        <dbReference type="Proteomes" id="UP001497623"/>
    </source>
</evidence>
<dbReference type="InterPro" id="IPR013785">
    <property type="entry name" value="Aldolase_TIM"/>
</dbReference>
<dbReference type="GO" id="GO:0006952">
    <property type="term" value="P:defense response"/>
    <property type="evidence" value="ECO:0007669"/>
    <property type="project" value="InterPro"/>
</dbReference>
<evidence type="ECO:0000256" key="7">
    <source>
        <dbReference type="SAM" id="SignalP"/>
    </source>
</evidence>
<feature type="non-terminal residue" evidence="8">
    <location>
        <position position="336"/>
    </location>
</feature>
<keyword evidence="9" id="KW-1185">Reference proteome</keyword>
<keyword evidence="6" id="KW-0326">Glycosidase</keyword>
<feature type="disulfide bond" evidence="5">
    <location>
        <begin position="47"/>
        <end position="325"/>
    </location>
</feature>
<dbReference type="GO" id="GO:0030214">
    <property type="term" value="P:hyaluronan catabolic process"/>
    <property type="evidence" value="ECO:0007669"/>
    <property type="project" value="TreeGrafter"/>
</dbReference>
<name>A0AAV2QSH4_MEGNR</name>
<feature type="signal peptide" evidence="7">
    <location>
        <begin position="1"/>
        <end position="33"/>
    </location>
</feature>
<keyword evidence="3" id="KW-0325">Glycoprotein</keyword>
<comment type="catalytic activity">
    <reaction evidence="6">
        <text>Random hydrolysis of (1-&gt;4)-linkages between N-acetyl-beta-D-glucosamine and D-glucuronate residues in hyaluronate.</text>
        <dbReference type="EC" id="3.2.1.35"/>
    </reaction>
</comment>
<dbReference type="PIRSF" id="PIRSF038193">
    <property type="entry name" value="Hyaluronidase"/>
    <property type="match status" value="1"/>
</dbReference>
<dbReference type="SUPFAM" id="SSF51445">
    <property type="entry name" value="(Trans)glycosidases"/>
    <property type="match status" value="1"/>
</dbReference>
<keyword evidence="2 5" id="KW-1015">Disulfide bond</keyword>
<accession>A0AAV2QSH4</accession>
<dbReference type="EMBL" id="CAXKWB010010932">
    <property type="protein sequence ID" value="CAL4099652.1"/>
    <property type="molecule type" value="Genomic_DNA"/>
</dbReference>
<dbReference type="Proteomes" id="UP001497623">
    <property type="component" value="Unassembled WGS sequence"/>
</dbReference>
<feature type="active site" description="Proton donor" evidence="4">
    <location>
        <position position="127"/>
    </location>
</feature>
<reference evidence="8 9" key="1">
    <citation type="submission" date="2024-05" db="EMBL/GenBank/DDBJ databases">
        <authorList>
            <person name="Wallberg A."/>
        </authorList>
    </citation>
    <scope>NUCLEOTIDE SEQUENCE [LARGE SCALE GENOMIC DNA]</scope>
</reference>
<protein>
    <recommendedName>
        <fullName evidence="6">Hyaluronidase</fullName>
        <ecNumber evidence="6">3.2.1.35</ecNumber>
    </recommendedName>
</protein>
<evidence type="ECO:0000256" key="2">
    <source>
        <dbReference type="ARBA" id="ARBA00023157"/>
    </source>
</evidence>
<evidence type="ECO:0000256" key="5">
    <source>
        <dbReference type="PIRSR" id="PIRSR038193-3"/>
    </source>
</evidence>
<comment type="caution">
    <text evidence="8">The sequence shown here is derived from an EMBL/GenBank/DDBJ whole genome shotgun (WGS) entry which is preliminary data.</text>
</comment>
<dbReference type="GO" id="GO:0004415">
    <property type="term" value="F:hyalurononglucosaminidase activity"/>
    <property type="evidence" value="ECO:0007669"/>
    <property type="project" value="UniProtKB-UniRule"/>
</dbReference>
<dbReference type="PRINTS" id="PR00846">
    <property type="entry name" value="GLHYDRLASE56"/>
</dbReference>
<dbReference type="AlphaFoldDB" id="A0AAV2QSH4"/>
<keyword evidence="7" id="KW-0732">Signal</keyword>
<dbReference type="InterPro" id="IPR018155">
    <property type="entry name" value="Hyaluronidase"/>
</dbReference>
<proteinExistence type="inferred from homology"/>
<sequence length="336" mass="39037">MSFTNHKKMVPRIKFNLSALLLLVLTHTGITSGNPFKVYWNAPTVQCLSYNISFNLAQYGIIQNTNDSFYGDKVTIFYDPGMFPKLPDRNGGIPQNGSVTAHVKRFIQQVNDKMPQNFTGVAILDWETYYPSYLMSKNDYREASKAWVRQQHPDWPNLDILNTAVRTFNDSAREYFQIPLMLGKELRPNATWGYYHYPYCHNYGPTGAHCMSNVMDHNNNMKWLYDYSGALFPSIYIFKNSGWSPYTRRRNAKGRLTEAMRVRRNSNKTGVEQPILPYFWYRYHDDESLLDPLDVVNTLGLTKMYNLEGAVVWGSSRDVDSLEKCQNLKNFFVLKL</sequence>
<comment type="similarity">
    <text evidence="1 6">Belongs to the glycosyl hydrolase 56 family.</text>
</comment>
<evidence type="ECO:0000256" key="6">
    <source>
        <dbReference type="RuleBase" id="RU610713"/>
    </source>
</evidence>
<organism evidence="8 9">
    <name type="scientific">Meganyctiphanes norvegica</name>
    <name type="common">Northern krill</name>
    <name type="synonym">Thysanopoda norvegica</name>
    <dbReference type="NCBI Taxonomy" id="48144"/>
    <lineage>
        <taxon>Eukaryota</taxon>
        <taxon>Metazoa</taxon>
        <taxon>Ecdysozoa</taxon>
        <taxon>Arthropoda</taxon>
        <taxon>Crustacea</taxon>
        <taxon>Multicrustacea</taxon>
        <taxon>Malacostraca</taxon>
        <taxon>Eumalacostraca</taxon>
        <taxon>Eucarida</taxon>
        <taxon>Euphausiacea</taxon>
        <taxon>Euphausiidae</taxon>
        <taxon>Meganyctiphanes</taxon>
    </lineage>
</organism>
<dbReference type="PRINTS" id="PR00847">
    <property type="entry name" value="HYALURONDASE"/>
</dbReference>
<evidence type="ECO:0000256" key="1">
    <source>
        <dbReference type="ARBA" id="ARBA00008871"/>
    </source>
</evidence>
<feature type="chain" id="PRO_5043875636" description="Hyaluronidase" evidence="7">
    <location>
        <begin position="34"/>
        <end position="336"/>
    </location>
</feature>
<dbReference type="GO" id="GO:0005975">
    <property type="term" value="P:carbohydrate metabolic process"/>
    <property type="evidence" value="ECO:0007669"/>
    <property type="project" value="InterPro"/>
</dbReference>
<dbReference type="EC" id="3.2.1.35" evidence="6"/>
<evidence type="ECO:0000313" key="8">
    <source>
        <dbReference type="EMBL" id="CAL4099652.1"/>
    </source>
</evidence>
<dbReference type="InterPro" id="IPR017853">
    <property type="entry name" value="GH"/>
</dbReference>
<evidence type="ECO:0000256" key="4">
    <source>
        <dbReference type="PIRSR" id="PIRSR038193-1"/>
    </source>
</evidence>
<dbReference type="Pfam" id="PF01630">
    <property type="entry name" value="Glyco_hydro_56"/>
    <property type="match status" value="1"/>
</dbReference>
<evidence type="ECO:0000256" key="3">
    <source>
        <dbReference type="ARBA" id="ARBA00023180"/>
    </source>
</evidence>
<dbReference type="Gene3D" id="3.20.20.70">
    <property type="entry name" value="Aldolase class I"/>
    <property type="match status" value="1"/>
</dbReference>
<feature type="disulfide bond" evidence="5">
    <location>
        <begin position="200"/>
        <end position="210"/>
    </location>
</feature>
<gene>
    <name evidence="8" type="ORF">MNOR_LOCUS16551</name>
</gene>